<protein>
    <submittedName>
        <fullName evidence="1">SFRICE_024231</fullName>
    </submittedName>
</protein>
<reference evidence="1" key="1">
    <citation type="submission" date="2016-07" db="EMBL/GenBank/DDBJ databases">
        <authorList>
            <person name="Bretaudeau A."/>
        </authorList>
    </citation>
    <scope>NUCLEOTIDE SEQUENCE</scope>
    <source>
        <strain evidence="1">Rice</strain>
        <tissue evidence="1">Whole body</tissue>
    </source>
</reference>
<organism evidence="1">
    <name type="scientific">Spodoptera frugiperda</name>
    <name type="common">Fall armyworm</name>
    <dbReference type="NCBI Taxonomy" id="7108"/>
    <lineage>
        <taxon>Eukaryota</taxon>
        <taxon>Metazoa</taxon>
        <taxon>Ecdysozoa</taxon>
        <taxon>Arthropoda</taxon>
        <taxon>Hexapoda</taxon>
        <taxon>Insecta</taxon>
        <taxon>Pterygota</taxon>
        <taxon>Neoptera</taxon>
        <taxon>Endopterygota</taxon>
        <taxon>Lepidoptera</taxon>
        <taxon>Glossata</taxon>
        <taxon>Ditrysia</taxon>
        <taxon>Noctuoidea</taxon>
        <taxon>Noctuidae</taxon>
        <taxon>Amphipyrinae</taxon>
        <taxon>Spodoptera</taxon>
    </lineage>
</organism>
<dbReference type="AlphaFoldDB" id="A0A2H1VQ96"/>
<evidence type="ECO:0000313" key="1">
    <source>
        <dbReference type="EMBL" id="SOQ42632.1"/>
    </source>
</evidence>
<accession>A0A2H1VQ96</accession>
<name>A0A2H1VQ96_SPOFR</name>
<dbReference type="EMBL" id="ODYU01003634">
    <property type="protein sequence ID" value="SOQ42632.1"/>
    <property type="molecule type" value="Genomic_DNA"/>
</dbReference>
<proteinExistence type="predicted"/>
<gene>
    <name evidence="1" type="ORF">SFRICE_024231</name>
</gene>
<sequence length="224" mass="25631">MTDRLTDNRDDDGLKYIKEILRGETVSYVVTRERLEESAVKNKEEYIALLDRVFENFTSKDNYSVEEQKHLEKFRFERDKRHLMTRHACHTPYVKKLDGTPVVPSATNRLKKPVYAFACKGKISTATLQGSEYSIRHQKRMGAVDITIPPSPYSSIIDGLDIDASVAMNTLFIFGNFFNALRICFAVPAIDGTWLPLLRAKSCLRQCTLSIVHLCLLQQPQELN</sequence>